<proteinExistence type="predicted"/>
<reference evidence="1 2" key="1">
    <citation type="submission" date="2020-10" db="EMBL/GenBank/DDBJ databases">
        <title>Plant Genome Project.</title>
        <authorList>
            <person name="Zhang R.-G."/>
        </authorList>
    </citation>
    <scope>NUCLEOTIDE SEQUENCE [LARGE SCALE GENOMIC DNA]</scope>
    <source>
        <strain evidence="1">FAFU-HL-1</strain>
        <tissue evidence="1">Leaf</tissue>
    </source>
</reference>
<dbReference type="Proteomes" id="UP000657918">
    <property type="component" value="Unassembled WGS sequence"/>
</dbReference>
<evidence type="ECO:0000313" key="1">
    <source>
        <dbReference type="EMBL" id="KAF9662682.1"/>
    </source>
</evidence>
<gene>
    <name evidence="1" type="ORF">SADUNF_Sadunf18G0079700</name>
</gene>
<comment type="caution">
    <text evidence="1">The sequence shown here is derived from an EMBL/GenBank/DDBJ whole genome shotgun (WGS) entry which is preliminary data.</text>
</comment>
<dbReference type="AlphaFoldDB" id="A0A835J3Z5"/>
<protein>
    <submittedName>
        <fullName evidence="1">Uncharacterized protein</fullName>
    </submittedName>
</protein>
<keyword evidence="2" id="KW-1185">Reference proteome</keyword>
<sequence length="146" mass="16348">MMKSNFVPFLAKGLIAMETSKYTALAAEICSVSCSNHAVDHKRKLRCRLYILLVYTSSGSSDGSFINQRHEQKCFSLKQSGVVHILLSIQPLWNSNEFGRTKNQFWKAIGGGMNMPRKNLSVASKFCGWGVSTPPYPHIILEYVSD</sequence>
<organism evidence="1 2">
    <name type="scientific">Salix dunnii</name>
    <dbReference type="NCBI Taxonomy" id="1413687"/>
    <lineage>
        <taxon>Eukaryota</taxon>
        <taxon>Viridiplantae</taxon>
        <taxon>Streptophyta</taxon>
        <taxon>Embryophyta</taxon>
        <taxon>Tracheophyta</taxon>
        <taxon>Spermatophyta</taxon>
        <taxon>Magnoliopsida</taxon>
        <taxon>eudicotyledons</taxon>
        <taxon>Gunneridae</taxon>
        <taxon>Pentapetalae</taxon>
        <taxon>rosids</taxon>
        <taxon>fabids</taxon>
        <taxon>Malpighiales</taxon>
        <taxon>Salicaceae</taxon>
        <taxon>Saliceae</taxon>
        <taxon>Salix</taxon>
    </lineage>
</organism>
<dbReference type="EMBL" id="JADGMS010000018">
    <property type="protein sequence ID" value="KAF9662682.1"/>
    <property type="molecule type" value="Genomic_DNA"/>
</dbReference>
<evidence type="ECO:0000313" key="2">
    <source>
        <dbReference type="Proteomes" id="UP000657918"/>
    </source>
</evidence>
<accession>A0A835J3Z5</accession>
<name>A0A835J3Z5_9ROSI</name>